<dbReference type="InterPro" id="IPR003961">
    <property type="entry name" value="FN3_dom"/>
</dbReference>
<dbReference type="EMBL" id="CAJPWZ010002164">
    <property type="protein sequence ID" value="CAG2232076.1"/>
    <property type="molecule type" value="Genomic_DNA"/>
</dbReference>
<reference evidence="5" key="1">
    <citation type="submission" date="2021-03" db="EMBL/GenBank/DDBJ databases">
        <authorList>
            <person name="Bekaert M."/>
        </authorList>
    </citation>
    <scope>NUCLEOTIDE SEQUENCE</scope>
</reference>
<dbReference type="PANTHER" id="PTHR23278">
    <property type="entry name" value="SIDESTEP PROTEIN"/>
    <property type="match status" value="1"/>
</dbReference>
<evidence type="ECO:0000259" key="4">
    <source>
        <dbReference type="PROSITE" id="PS50853"/>
    </source>
</evidence>
<dbReference type="SMART" id="SM00060">
    <property type="entry name" value="FN3"/>
    <property type="match status" value="1"/>
</dbReference>
<dbReference type="AlphaFoldDB" id="A0A8S3TEX1"/>
<proteinExistence type="predicted"/>
<dbReference type="OrthoDB" id="6114194at2759"/>
<feature type="domain" description="Ig-like" evidence="3">
    <location>
        <begin position="176"/>
        <end position="275"/>
    </location>
</feature>
<gene>
    <name evidence="5" type="ORF">MEDL_44833</name>
</gene>
<keyword evidence="6" id="KW-1185">Reference proteome</keyword>
<dbReference type="InterPro" id="IPR013783">
    <property type="entry name" value="Ig-like_fold"/>
</dbReference>
<sequence>MESLSWRRVDFISRTYSINSRINPTFQSDLQQRLNITGNQTDGEYHLSISDIRESDEGSYECSISGTSKIYTEQLTLIVEPSSVIIENVLQDDKLQGTEGLDLIITCTAIGGQPRPDLKLIISGSTVATGKQSLQHTLSTISRSYDRKTLTCYAGNEDISHYSLANSAKVYLTLKPLLPIFLQKAIVIEEIVPLNVSCVSHGSRPAANFTWLIGQTNKDVTPNASESRTLNSSTETFTVTSTLLYRVDRTYNGQYVTCEARNIVSGNVSSSKLLNIKYAPSVGVENKTFQQRDTVRKLQCSIQGNPSEYTNFKCLHKSLYGVQIRELTIGQNGILTLPEVPMELVYQDSGVYVCTVGNGILGTNGREKQTGYGFVKIQAQPVFVKSNVKKMTVMIGKNVDVNLYVLSEPKYTFIKWYSNTTLLSQSAKYIINAVRIEDATFYRLLLSNGIGDVVEHIVFLEIGNIPQTPKNITVVSVGQTRLTIQWDPVIDEDFRLIYHIEHKLSISSMWIRKEINVRDIEIGNTKLLYKLVGLQTSTYYDVRIVAENSFNKSLPSAIITAKTLSKENTDNAIQSASIPMVALGTSSTIITIVAWLVVGCFWFKRKTTSKTKG</sequence>
<evidence type="ECO:0000256" key="2">
    <source>
        <dbReference type="SAM" id="Phobius"/>
    </source>
</evidence>
<dbReference type="InterPro" id="IPR036179">
    <property type="entry name" value="Ig-like_dom_sf"/>
</dbReference>
<dbReference type="PROSITE" id="PS50835">
    <property type="entry name" value="IG_LIKE"/>
    <property type="match status" value="2"/>
</dbReference>
<evidence type="ECO:0000256" key="1">
    <source>
        <dbReference type="ARBA" id="ARBA00023157"/>
    </source>
</evidence>
<dbReference type="CDD" id="cd00096">
    <property type="entry name" value="Ig"/>
    <property type="match status" value="1"/>
</dbReference>
<dbReference type="PANTHER" id="PTHR23278:SF19">
    <property type="entry name" value="OBSCURIN"/>
    <property type="match status" value="1"/>
</dbReference>
<evidence type="ECO:0000313" key="5">
    <source>
        <dbReference type="EMBL" id="CAG2232076.1"/>
    </source>
</evidence>
<feature type="domain" description="Fibronectin type-III" evidence="4">
    <location>
        <begin position="468"/>
        <end position="566"/>
    </location>
</feature>
<feature type="domain" description="Ig-like" evidence="3">
    <location>
        <begin position="1"/>
        <end position="78"/>
    </location>
</feature>
<evidence type="ECO:0000259" key="3">
    <source>
        <dbReference type="PROSITE" id="PS50835"/>
    </source>
</evidence>
<keyword evidence="2" id="KW-0812">Transmembrane</keyword>
<organism evidence="5 6">
    <name type="scientific">Mytilus edulis</name>
    <name type="common">Blue mussel</name>
    <dbReference type="NCBI Taxonomy" id="6550"/>
    <lineage>
        <taxon>Eukaryota</taxon>
        <taxon>Metazoa</taxon>
        <taxon>Spiralia</taxon>
        <taxon>Lophotrochozoa</taxon>
        <taxon>Mollusca</taxon>
        <taxon>Bivalvia</taxon>
        <taxon>Autobranchia</taxon>
        <taxon>Pteriomorphia</taxon>
        <taxon>Mytilida</taxon>
        <taxon>Mytiloidea</taxon>
        <taxon>Mytilidae</taxon>
        <taxon>Mytilinae</taxon>
        <taxon>Mytilus</taxon>
    </lineage>
</organism>
<dbReference type="CDD" id="cd00063">
    <property type="entry name" value="FN3"/>
    <property type="match status" value="1"/>
</dbReference>
<dbReference type="Gene3D" id="2.60.40.10">
    <property type="entry name" value="Immunoglobulins"/>
    <property type="match status" value="4"/>
</dbReference>
<accession>A0A8S3TEX1</accession>
<name>A0A8S3TEX1_MYTED</name>
<dbReference type="SUPFAM" id="SSF48726">
    <property type="entry name" value="Immunoglobulin"/>
    <property type="match status" value="3"/>
</dbReference>
<dbReference type="InterPro" id="IPR013162">
    <property type="entry name" value="CD80_C2-set"/>
</dbReference>
<dbReference type="Pfam" id="PF00041">
    <property type="entry name" value="fn3"/>
    <property type="match status" value="1"/>
</dbReference>
<dbReference type="Proteomes" id="UP000683360">
    <property type="component" value="Unassembled WGS sequence"/>
</dbReference>
<dbReference type="PROSITE" id="PS50853">
    <property type="entry name" value="FN3"/>
    <property type="match status" value="1"/>
</dbReference>
<keyword evidence="1" id="KW-1015">Disulfide bond</keyword>
<dbReference type="InterPro" id="IPR036116">
    <property type="entry name" value="FN3_sf"/>
</dbReference>
<feature type="transmembrane region" description="Helical" evidence="2">
    <location>
        <begin position="580"/>
        <end position="603"/>
    </location>
</feature>
<keyword evidence="2" id="KW-0472">Membrane</keyword>
<keyword evidence="2" id="KW-1133">Transmembrane helix</keyword>
<dbReference type="SUPFAM" id="SSF49265">
    <property type="entry name" value="Fibronectin type III"/>
    <property type="match status" value="1"/>
</dbReference>
<comment type="caution">
    <text evidence="5">The sequence shown here is derived from an EMBL/GenBank/DDBJ whole genome shotgun (WGS) entry which is preliminary data.</text>
</comment>
<protein>
    <submittedName>
        <fullName evidence="5">Uncharacterized protein</fullName>
    </submittedName>
</protein>
<dbReference type="Pfam" id="PF08205">
    <property type="entry name" value="C2-set_2"/>
    <property type="match status" value="1"/>
</dbReference>
<dbReference type="InterPro" id="IPR007110">
    <property type="entry name" value="Ig-like_dom"/>
</dbReference>
<evidence type="ECO:0000313" key="6">
    <source>
        <dbReference type="Proteomes" id="UP000683360"/>
    </source>
</evidence>